<dbReference type="Gene3D" id="3.40.50.360">
    <property type="match status" value="1"/>
</dbReference>
<comment type="function">
    <text evidence="2 8">Low-potential electron donor to a number of redox enzymes.</text>
</comment>
<evidence type="ECO:0000256" key="2">
    <source>
        <dbReference type="ARBA" id="ARBA00003297"/>
    </source>
</evidence>
<keyword evidence="11" id="KW-1185">Reference proteome</keyword>
<dbReference type="NCBIfam" id="TIGR01753">
    <property type="entry name" value="flav_short"/>
    <property type="match status" value="1"/>
</dbReference>
<evidence type="ECO:0000256" key="4">
    <source>
        <dbReference type="ARBA" id="ARBA00022448"/>
    </source>
</evidence>
<keyword evidence="5 8" id="KW-0285">Flavoprotein</keyword>
<dbReference type="InterPro" id="IPR010087">
    <property type="entry name" value="Flav_short"/>
</dbReference>
<dbReference type="InterPro" id="IPR050619">
    <property type="entry name" value="Flavodoxin"/>
</dbReference>
<dbReference type="Pfam" id="PF00258">
    <property type="entry name" value="Flavodoxin_1"/>
    <property type="match status" value="1"/>
</dbReference>
<comment type="cofactor">
    <cofactor evidence="1 8">
        <name>FMN</name>
        <dbReference type="ChEBI" id="CHEBI:58210"/>
    </cofactor>
</comment>
<sequence>MSKIVLVFASMSGNTEDIADLITGKLRANGFVVDQEEMEEYDPANLTEYDGIIIGSYTWGDGDLPYEAEDFYTAMDDVDLSGKQAAVFGSGDTVYPEFCEAVHTFEKKLVECGAVLITEGLKIEFTPETEEDFQACDRFVEEFIKKMTIHASFSS</sequence>
<dbReference type="InterPro" id="IPR001226">
    <property type="entry name" value="Flavodoxin_CS"/>
</dbReference>
<dbReference type="Proteomes" id="UP001418796">
    <property type="component" value="Unassembled WGS sequence"/>
</dbReference>
<name>A0ABU9VFI3_9BACI</name>
<keyword evidence="6 8" id="KW-0288">FMN</keyword>
<evidence type="ECO:0000256" key="5">
    <source>
        <dbReference type="ARBA" id="ARBA00022630"/>
    </source>
</evidence>
<gene>
    <name evidence="10" type="ORF">MKY91_05735</name>
</gene>
<evidence type="ECO:0000256" key="3">
    <source>
        <dbReference type="ARBA" id="ARBA00005267"/>
    </source>
</evidence>
<proteinExistence type="inferred from homology"/>
<evidence type="ECO:0000256" key="1">
    <source>
        <dbReference type="ARBA" id="ARBA00001917"/>
    </source>
</evidence>
<dbReference type="PANTHER" id="PTHR42809:SF1">
    <property type="entry name" value="FLAVODOXIN 1"/>
    <property type="match status" value="1"/>
</dbReference>
<keyword evidence="7 8" id="KW-0249">Electron transport</keyword>
<comment type="similarity">
    <text evidence="3 8">Belongs to the flavodoxin family.</text>
</comment>
<dbReference type="NCBIfam" id="NF005246">
    <property type="entry name" value="PRK06756.1"/>
    <property type="match status" value="1"/>
</dbReference>
<comment type="caution">
    <text evidence="10">The sequence shown here is derived from an EMBL/GenBank/DDBJ whole genome shotgun (WGS) entry which is preliminary data.</text>
</comment>
<dbReference type="PROSITE" id="PS50902">
    <property type="entry name" value="FLAVODOXIN_LIKE"/>
    <property type="match status" value="1"/>
</dbReference>
<evidence type="ECO:0000256" key="7">
    <source>
        <dbReference type="ARBA" id="ARBA00022982"/>
    </source>
</evidence>
<keyword evidence="4 8" id="KW-0813">Transport</keyword>
<feature type="domain" description="Flavodoxin-like" evidence="9">
    <location>
        <begin position="4"/>
        <end position="144"/>
    </location>
</feature>
<dbReference type="InterPro" id="IPR029039">
    <property type="entry name" value="Flavoprotein-like_sf"/>
</dbReference>
<evidence type="ECO:0000313" key="11">
    <source>
        <dbReference type="Proteomes" id="UP001418796"/>
    </source>
</evidence>
<protein>
    <recommendedName>
        <fullName evidence="8">Flavodoxin</fullName>
    </recommendedName>
</protein>
<dbReference type="EMBL" id="JBCITK010000001">
    <property type="protein sequence ID" value="MEN0642659.1"/>
    <property type="molecule type" value="Genomic_DNA"/>
</dbReference>
<dbReference type="SUPFAM" id="SSF52218">
    <property type="entry name" value="Flavoproteins"/>
    <property type="match status" value="1"/>
</dbReference>
<accession>A0ABU9VFI3</accession>
<reference evidence="10 11" key="1">
    <citation type="submission" date="2024-03" db="EMBL/GenBank/DDBJ databases">
        <title>Bacilli Hybrid Assemblies.</title>
        <authorList>
            <person name="Kovac J."/>
        </authorList>
    </citation>
    <scope>NUCLEOTIDE SEQUENCE [LARGE SCALE GENOMIC DNA]</scope>
    <source>
        <strain evidence="10 11">FSL R7-0666</strain>
    </source>
</reference>
<dbReference type="RefSeq" id="WP_343129742.1">
    <property type="nucleotide sequence ID" value="NZ_JBCITK010000001.1"/>
</dbReference>
<dbReference type="NCBIfam" id="NF005216">
    <property type="entry name" value="PRK06703.1"/>
    <property type="match status" value="1"/>
</dbReference>
<evidence type="ECO:0000259" key="9">
    <source>
        <dbReference type="PROSITE" id="PS50902"/>
    </source>
</evidence>
<dbReference type="InterPro" id="IPR008254">
    <property type="entry name" value="Flavodoxin/NO_synth"/>
</dbReference>
<dbReference type="PANTHER" id="PTHR42809">
    <property type="entry name" value="FLAVODOXIN 2"/>
    <property type="match status" value="1"/>
</dbReference>
<evidence type="ECO:0000313" key="10">
    <source>
        <dbReference type="EMBL" id="MEN0642659.1"/>
    </source>
</evidence>
<organism evidence="10 11">
    <name type="scientific">Alkalicoccobacillus gibsonii</name>
    <dbReference type="NCBI Taxonomy" id="79881"/>
    <lineage>
        <taxon>Bacteria</taxon>
        <taxon>Bacillati</taxon>
        <taxon>Bacillota</taxon>
        <taxon>Bacilli</taxon>
        <taxon>Bacillales</taxon>
        <taxon>Bacillaceae</taxon>
        <taxon>Alkalicoccobacillus</taxon>
    </lineage>
</organism>
<evidence type="ECO:0000256" key="6">
    <source>
        <dbReference type="ARBA" id="ARBA00022643"/>
    </source>
</evidence>
<dbReference type="PROSITE" id="PS00201">
    <property type="entry name" value="FLAVODOXIN"/>
    <property type="match status" value="1"/>
</dbReference>
<evidence type="ECO:0000256" key="8">
    <source>
        <dbReference type="RuleBase" id="RU367037"/>
    </source>
</evidence>